<feature type="compositionally biased region" description="Basic and acidic residues" evidence="1">
    <location>
        <begin position="159"/>
        <end position="175"/>
    </location>
</feature>
<dbReference type="Proteomes" id="UP000383932">
    <property type="component" value="Unassembled WGS sequence"/>
</dbReference>
<dbReference type="AlphaFoldDB" id="A0A5N5QEM0"/>
<sequence>MACLKLPKLKTFGLKPSGSVIRALLPLSSPSKSVPTLTSSPWKRNQRRKRPCDVVVVVTPPNEDTIAAPGFSRECDLTRRGRVTPHKVAEIESHNEQQASTQASPIPDILTFESSVPSETVNISSKLFEEHEEQDADLEDADLSPFYFDEMSAPASSTSEDHDHEQAGLGHDRTDPEDTYSFFFDNFLDDGASDADFCAPAIEDSYTLQDEIISLYSSSDDSDTFFPYPASDSGSNTSDEIAPLYERVYAQL</sequence>
<evidence type="ECO:0000256" key="1">
    <source>
        <dbReference type="SAM" id="MobiDB-lite"/>
    </source>
</evidence>
<protein>
    <submittedName>
        <fullName evidence="2">Uncharacterized protein</fullName>
    </submittedName>
</protein>
<proteinExistence type="predicted"/>
<keyword evidence="3" id="KW-1185">Reference proteome</keyword>
<evidence type="ECO:0000313" key="2">
    <source>
        <dbReference type="EMBL" id="KAB5590114.1"/>
    </source>
</evidence>
<feature type="region of interest" description="Disordered" evidence="1">
    <location>
        <begin position="151"/>
        <end position="175"/>
    </location>
</feature>
<comment type="caution">
    <text evidence="2">The sequence shown here is derived from an EMBL/GenBank/DDBJ whole genome shotgun (WGS) entry which is preliminary data.</text>
</comment>
<accession>A0A5N5QEM0</accession>
<organism evidence="2 3">
    <name type="scientific">Ceratobasidium theobromae</name>
    <dbReference type="NCBI Taxonomy" id="1582974"/>
    <lineage>
        <taxon>Eukaryota</taxon>
        <taxon>Fungi</taxon>
        <taxon>Dikarya</taxon>
        <taxon>Basidiomycota</taxon>
        <taxon>Agaricomycotina</taxon>
        <taxon>Agaricomycetes</taxon>
        <taxon>Cantharellales</taxon>
        <taxon>Ceratobasidiaceae</taxon>
        <taxon>Ceratobasidium</taxon>
    </lineage>
</organism>
<name>A0A5N5QEM0_9AGAM</name>
<reference evidence="2 3" key="1">
    <citation type="journal article" date="2019" name="Fungal Biol. Biotechnol.">
        <title>Draft genome sequence of fastidious pathogen Ceratobasidium theobromae, which causes vascular-streak dieback in Theobroma cacao.</title>
        <authorList>
            <person name="Ali S.S."/>
            <person name="Asman A."/>
            <person name="Shao J."/>
            <person name="Firmansyah A.P."/>
            <person name="Susilo A.W."/>
            <person name="Rosmana A."/>
            <person name="McMahon P."/>
            <person name="Junaid M."/>
            <person name="Guest D."/>
            <person name="Kheng T.Y."/>
            <person name="Meinhardt L.W."/>
            <person name="Bailey B.A."/>
        </authorList>
    </citation>
    <scope>NUCLEOTIDE SEQUENCE [LARGE SCALE GENOMIC DNA]</scope>
    <source>
        <strain evidence="2 3">CT2</strain>
    </source>
</reference>
<gene>
    <name evidence="2" type="ORF">CTheo_6437</name>
</gene>
<evidence type="ECO:0000313" key="3">
    <source>
        <dbReference type="Proteomes" id="UP000383932"/>
    </source>
</evidence>
<dbReference type="EMBL" id="SSOP01000196">
    <property type="protein sequence ID" value="KAB5590114.1"/>
    <property type="molecule type" value="Genomic_DNA"/>
</dbReference>